<keyword evidence="2" id="KW-1185">Reference proteome</keyword>
<organism evidence="1 2">
    <name type="scientific">Echinimonas agarilytica</name>
    <dbReference type="NCBI Taxonomy" id="1215918"/>
    <lineage>
        <taxon>Bacteria</taxon>
        <taxon>Pseudomonadati</taxon>
        <taxon>Pseudomonadota</taxon>
        <taxon>Gammaproteobacteria</taxon>
        <taxon>Alteromonadales</taxon>
        <taxon>Echinimonadaceae</taxon>
        <taxon>Echinimonas</taxon>
    </lineage>
</organism>
<evidence type="ECO:0000313" key="2">
    <source>
        <dbReference type="Proteomes" id="UP001165393"/>
    </source>
</evidence>
<name>A0AA41W7B7_9GAMM</name>
<gene>
    <name evidence="1" type="ORF">NAF29_10075</name>
</gene>
<dbReference type="AlphaFoldDB" id="A0AA41W7B7"/>
<accession>A0AA41W7B7</accession>
<dbReference type="Proteomes" id="UP001165393">
    <property type="component" value="Unassembled WGS sequence"/>
</dbReference>
<comment type="caution">
    <text evidence="1">The sequence shown here is derived from an EMBL/GenBank/DDBJ whole genome shotgun (WGS) entry which is preliminary data.</text>
</comment>
<protein>
    <submittedName>
        <fullName evidence="1">Uncharacterized protein</fullName>
    </submittedName>
</protein>
<reference evidence="1 2" key="1">
    <citation type="journal article" date="2013" name="Antonie Van Leeuwenhoek">
        <title>Echinimonas agarilytica gen. nov., sp. nov., a new gammaproteobacterium isolated from the sea urchin Strongylocentrotus intermedius.</title>
        <authorList>
            <person name="Nedashkovskaya O.I."/>
            <person name="Stenkova A.M."/>
            <person name="Zhukova N.V."/>
            <person name="Van Trappen S."/>
            <person name="Lee J.S."/>
            <person name="Kim S.B."/>
        </authorList>
    </citation>
    <scope>NUCLEOTIDE SEQUENCE [LARGE SCALE GENOMIC DNA]</scope>
    <source>
        <strain evidence="1 2">KMM 6351</strain>
    </source>
</reference>
<dbReference type="RefSeq" id="WP_251261420.1">
    <property type="nucleotide sequence ID" value="NZ_JAMQGP010000003.1"/>
</dbReference>
<proteinExistence type="predicted"/>
<sequence length="192" mass="21588">MNKMLGRYMNKMKYLTIITLLMFGSIFSPVSAGDWEQEVVPERCTVALKQGFYLNDVDYVPASLSIGIVSSKHPMTDFMKKLDLTPNEYHLLLQVTEIFERLGGINKSDYVNHPLIVKVGDTTLKSIPSGHGSMFFLSGLKVDEIMQQLSAGQHLAFSITESKSGRQALHQIDGVGFREKYDVLKGCFEKFI</sequence>
<evidence type="ECO:0000313" key="1">
    <source>
        <dbReference type="EMBL" id="MCM2680012.1"/>
    </source>
</evidence>
<dbReference type="EMBL" id="JAMQGP010000003">
    <property type="protein sequence ID" value="MCM2680012.1"/>
    <property type="molecule type" value="Genomic_DNA"/>
</dbReference>